<dbReference type="Proteomes" id="UP000187283">
    <property type="component" value="Unassembled WGS sequence"/>
</dbReference>
<accession>A0A1R1Y9L8</accession>
<sequence length="243" mass="27530">MARVILGMSRVYLDEHPDKLCLSILYRENGDLYLSNKIDTPNGNASQIIEKKVRSEDVFLNASDHMFRVFSGNPDTVFIKTTSLFEYKPGSKLIKSILLTEIETVEFLAQFCHKGLPEYLGCFVEDGYIKGICFRKYAITLEKALMNNHLILDKASFLANIRDTVSFIHSKNLVHNDINPSNIMFDIIGNKLSSPILVDYDSCGKIGNLIGVKYGAPGWERPSLISDPENDFYSLEILEDYIK</sequence>
<gene>
    <name evidence="2" type="ORF">AYI70_g2155</name>
</gene>
<reference evidence="2 3" key="1">
    <citation type="submission" date="2017-01" db="EMBL/GenBank/DDBJ databases">
        <authorList>
            <person name="Mah S.A."/>
            <person name="Swanson W.J."/>
            <person name="Moy G.W."/>
            <person name="Vacquier V.D."/>
        </authorList>
    </citation>
    <scope>NUCLEOTIDE SEQUENCE [LARGE SCALE GENOMIC DNA]</scope>
    <source>
        <strain evidence="2 3">GSMNP</strain>
    </source>
</reference>
<protein>
    <recommendedName>
        <fullName evidence="1">Protein kinase domain-containing protein</fullName>
    </recommendedName>
</protein>
<dbReference type="SUPFAM" id="SSF56112">
    <property type="entry name" value="Protein kinase-like (PK-like)"/>
    <property type="match status" value="1"/>
</dbReference>
<proteinExistence type="predicted"/>
<dbReference type="PROSITE" id="PS50011">
    <property type="entry name" value="PROTEIN_KINASE_DOM"/>
    <property type="match status" value="1"/>
</dbReference>
<evidence type="ECO:0000313" key="2">
    <source>
        <dbReference type="EMBL" id="OMJ23627.1"/>
    </source>
</evidence>
<name>A0A1R1Y9L8_9FUNG</name>
<feature type="domain" description="Protein kinase" evidence="1">
    <location>
        <begin position="34"/>
        <end position="243"/>
    </location>
</feature>
<evidence type="ECO:0000313" key="3">
    <source>
        <dbReference type="Proteomes" id="UP000187283"/>
    </source>
</evidence>
<dbReference type="Gene3D" id="1.10.510.10">
    <property type="entry name" value="Transferase(Phosphotransferase) domain 1"/>
    <property type="match status" value="1"/>
</dbReference>
<evidence type="ECO:0000259" key="1">
    <source>
        <dbReference type="PROSITE" id="PS50011"/>
    </source>
</evidence>
<dbReference type="AlphaFoldDB" id="A0A1R1Y9L8"/>
<keyword evidence="3" id="KW-1185">Reference proteome</keyword>
<dbReference type="OrthoDB" id="4062651at2759"/>
<comment type="caution">
    <text evidence="2">The sequence shown here is derived from an EMBL/GenBank/DDBJ whole genome shotgun (WGS) entry which is preliminary data.</text>
</comment>
<dbReference type="GO" id="GO:0004672">
    <property type="term" value="F:protein kinase activity"/>
    <property type="evidence" value="ECO:0007669"/>
    <property type="project" value="InterPro"/>
</dbReference>
<dbReference type="GO" id="GO:0005524">
    <property type="term" value="F:ATP binding"/>
    <property type="evidence" value="ECO:0007669"/>
    <property type="project" value="InterPro"/>
</dbReference>
<organism evidence="2 3">
    <name type="scientific">Smittium culicis</name>
    <dbReference type="NCBI Taxonomy" id="133412"/>
    <lineage>
        <taxon>Eukaryota</taxon>
        <taxon>Fungi</taxon>
        <taxon>Fungi incertae sedis</taxon>
        <taxon>Zoopagomycota</taxon>
        <taxon>Kickxellomycotina</taxon>
        <taxon>Harpellomycetes</taxon>
        <taxon>Harpellales</taxon>
        <taxon>Legeriomycetaceae</taxon>
        <taxon>Smittium</taxon>
    </lineage>
</organism>
<dbReference type="InterPro" id="IPR000719">
    <property type="entry name" value="Prot_kinase_dom"/>
</dbReference>
<dbReference type="EMBL" id="LSSN01000507">
    <property type="protein sequence ID" value="OMJ23627.1"/>
    <property type="molecule type" value="Genomic_DNA"/>
</dbReference>
<dbReference type="InterPro" id="IPR011009">
    <property type="entry name" value="Kinase-like_dom_sf"/>
</dbReference>